<keyword evidence="2" id="KW-1185">Reference proteome</keyword>
<gene>
    <name evidence="1" type="ORF">SNAT2548_LOCUS29300</name>
</gene>
<name>A0A812TB50_9DINO</name>
<accession>A0A812TB50</accession>
<evidence type="ECO:0000313" key="2">
    <source>
        <dbReference type="Proteomes" id="UP000604046"/>
    </source>
</evidence>
<organism evidence="1 2">
    <name type="scientific">Symbiodinium natans</name>
    <dbReference type="NCBI Taxonomy" id="878477"/>
    <lineage>
        <taxon>Eukaryota</taxon>
        <taxon>Sar</taxon>
        <taxon>Alveolata</taxon>
        <taxon>Dinophyceae</taxon>
        <taxon>Suessiales</taxon>
        <taxon>Symbiodiniaceae</taxon>
        <taxon>Symbiodinium</taxon>
    </lineage>
</organism>
<dbReference type="Proteomes" id="UP000604046">
    <property type="component" value="Unassembled WGS sequence"/>
</dbReference>
<dbReference type="EMBL" id="CAJNDS010002551">
    <property type="protein sequence ID" value="CAE7523446.1"/>
    <property type="molecule type" value="Genomic_DNA"/>
</dbReference>
<dbReference type="OrthoDB" id="414454at2759"/>
<evidence type="ECO:0000313" key="1">
    <source>
        <dbReference type="EMBL" id="CAE7523446.1"/>
    </source>
</evidence>
<dbReference type="AlphaFoldDB" id="A0A812TB50"/>
<comment type="caution">
    <text evidence="1">The sequence shown here is derived from an EMBL/GenBank/DDBJ whole genome shotgun (WGS) entry which is preliminary data.</text>
</comment>
<protein>
    <submittedName>
        <fullName evidence="1">Uncharacterized protein</fullName>
    </submittedName>
</protein>
<reference evidence="1" key="1">
    <citation type="submission" date="2021-02" db="EMBL/GenBank/DDBJ databases">
        <authorList>
            <person name="Dougan E. K."/>
            <person name="Rhodes N."/>
            <person name="Thang M."/>
            <person name="Chan C."/>
        </authorList>
    </citation>
    <scope>NUCLEOTIDE SEQUENCE</scope>
</reference>
<sequence>MVFKFCLFWWCVFVFAVMAVYIADHLLYRKFGPAKVVWKADHSFKGASREEFWAQFTDPSRWSPEHPVLQTADVSMVLCEQSGSQEKSSPEAEAEDVAEDVAEEVPFANPKRKLEAVQLGPLKPGLGMVLRHKAESESSGSFFCTRECKQLEEPVEGPFRLVMQTLEAGLGYPFLDDSEISEVEIFPPSEDGTIRCKMTGVAEVTSRIFRWWSGLQKDSQEAAAAFMQSIQNEVAAPKVRSKDLSQQ</sequence>
<proteinExistence type="predicted"/>